<gene>
    <name evidence="2" type="ORF">E2F43_15830</name>
</gene>
<dbReference type="OrthoDB" id="9815482at2"/>
<dbReference type="AlphaFoldDB" id="A0A4R5LNB7"/>
<dbReference type="EMBL" id="SMSE01000004">
    <property type="protein sequence ID" value="TDG11837.1"/>
    <property type="molecule type" value="Genomic_DNA"/>
</dbReference>
<name>A0A4R5LNB7_9GAMM</name>
<dbReference type="Proteomes" id="UP000295554">
    <property type="component" value="Unassembled WGS sequence"/>
</dbReference>
<proteinExistence type="predicted"/>
<dbReference type="Pfam" id="PF00498">
    <property type="entry name" value="FHA"/>
    <property type="match status" value="2"/>
</dbReference>
<sequence>MAEHFLLRNMSTNENIPLVATSIILGRRKDCEIVVDSSEASREHARIRAEDGRLTLEDLGSTNGTMLNRRRLRQQEPLSGGDIISIGQVHFMVVAPGSDSHMTVLGGRLARADDNYVLDQADPNATGLRMPFPLPPGWTTTDGVFDNGPAKRNPQDIVSEQMASQSIGQEGADGVLMIVSDRGRNTLFPLRAGKAAWVIGRADDCDIAISDATISCVHALITRDAGRWSIEDKNSTNGTRLNGRRVDKAALDDGDKLNLGKVDLLFKSIECASTPG</sequence>
<dbReference type="PROSITE" id="PS50006">
    <property type="entry name" value="FHA_DOMAIN"/>
    <property type="match status" value="2"/>
</dbReference>
<dbReference type="Gene3D" id="2.60.200.20">
    <property type="match status" value="2"/>
</dbReference>
<evidence type="ECO:0000313" key="3">
    <source>
        <dbReference type="Proteomes" id="UP000295554"/>
    </source>
</evidence>
<feature type="domain" description="FHA" evidence="1">
    <location>
        <begin position="23"/>
        <end position="72"/>
    </location>
</feature>
<comment type="caution">
    <text evidence="2">The sequence shown here is derived from an EMBL/GenBank/DDBJ whole genome shotgun (WGS) entry which is preliminary data.</text>
</comment>
<protein>
    <submittedName>
        <fullName evidence="2">FHA domain-containing protein</fullName>
    </submittedName>
</protein>
<accession>A0A4R5LNB7</accession>
<dbReference type="SUPFAM" id="SSF49879">
    <property type="entry name" value="SMAD/FHA domain"/>
    <property type="match status" value="2"/>
</dbReference>
<dbReference type="SMART" id="SM00240">
    <property type="entry name" value="FHA"/>
    <property type="match status" value="2"/>
</dbReference>
<dbReference type="InterPro" id="IPR008984">
    <property type="entry name" value="SMAD_FHA_dom_sf"/>
</dbReference>
<evidence type="ECO:0000259" key="1">
    <source>
        <dbReference type="PROSITE" id="PS50006"/>
    </source>
</evidence>
<reference evidence="2 3" key="1">
    <citation type="submission" date="2019-03" db="EMBL/GenBank/DDBJ databases">
        <title>Seongchinamella monodicae gen. nov., sp. nov., a novel member of the Gammaproteobacteria isolated from a tidal mudflat of beach.</title>
        <authorList>
            <person name="Yang H.G."/>
            <person name="Kang J.W."/>
            <person name="Lee S.D."/>
        </authorList>
    </citation>
    <scope>NUCLEOTIDE SEQUENCE [LARGE SCALE GENOMIC DNA]</scope>
    <source>
        <strain evidence="2 3">GH4-78</strain>
    </source>
</reference>
<feature type="domain" description="FHA" evidence="1">
    <location>
        <begin position="197"/>
        <end position="246"/>
    </location>
</feature>
<dbReference type="RefSeq" id="WP_133214465.1">
    <property type="nucleotide sequence ID" value="NZ_SMSE01000004.1"/>
</dbReference>
<dbReference type="PANTHER" id="PTHR23308">
    <property type="entry name" value="NUCLEAR INHIBITOR OF PROTEIN PHOSPHATASE-1"/>
    <property type="match status" value="1"/>
</dbReference>
<organism evidence="2 3">
    <name type="scientific">Seongchinamella unica</name>
    <dbReference type="NCBI Taxonomy" id="2547392"/>
    <lineage>
        <taxon>Bacteria</taxon>
        <taxon>Pseudomonadati</taxon>
        <taxon>Pseudomonadota</taxon>
        <taxon>Gammaproteobacteria</taxon>
        <taxon>Cellvibrionales</taxon>
        <taxon>Halieaceae</taxon>
        <taxon>Seongchinamella</taxon>
    </lineage>
</organism>
<keyword evidence="3" id="KW-1185">Reference proteome</keyword>
<dbReference type="InterPro" id="IPR000253">
    <property type="entry name" value="FHA_dom"/>
</dbReference>
<dbReference type="CDD" id="cd00060">
    <property type="entry name" value="FHA"/>
    <property type="match status" value="2"/>
</dbReference>
<evidence type="ECO:0000313" key="2">
    <source>
        <dbReference type="EMBL" id="TDG11837.1"/>
    </source>
</evidence>
<dbReference type="InterPro" id="IPR050923">
    <property type="entry name" value="Cell_Proc_Reg/RNA_Proc"/>
</dbReference>